<sequence length="170" mass="18692">MNRKVFTLAIATAFAWFALPGCKKDKSEDLILLDSYDEVWLGGWDGANGSGLDADNGQVYGYGSLSGASRYVDLFFDRSAFFSYDADGNELPDVGTRFAATNFTPAQFDAMADDRDFRLLEPTAANDSIRFALNDVVLFKTRWGKKGLIKIISMTGPTGDLKCALKAQER</sequence>
<proteinExistence type="predicted"/>
<gene>
    <name evidence="1" type="ORF">SAMN05660461_5915</name>
</gene>
<dbReference type="AlphaFoldDB" id="A0A1T5PB93"/>
<dbReference type="EMBL" id="FUZZ01000006">
    <property type="protein sequence ID" value="SKD10015.1"/>
    <property type="molecule type" value="Genomic_DNA"/>
</dbReference>
<evidence type="ECO:0000313" key="1">
    <source>
        <dbReference type="EMBL" id="SKD10015.1"/>
    </source>
</evidence>
<keyword evidence="2" id="KW-1185">Reference proteome</keyword>
<dbReference type="STRING" id="393003.SAMN05660461_5915"/>
<evidence type="ECO:0000313" key="2">
    <source>
        <dbReference type="Proteomes" id="UP000190166"/>
    </source>
</evidence>
<protein>
    <submittedName>
        <fullName evidence="1">Uncharacterized protein</fullName>
    </submittedName>
</protein>
<accession>A0A1T5PB93</accession>
<dbReference type="RefSeq" id="WP_079473181.1">
    <property type="nucleotide sequence ID" value="NZ_FUZZ01000006.1"/>
</dbReference>
<reference evidence="1 2" key="1">
    <citation type="submission" date="2017-02" db="EMBL/GenBank/DDBJ databases">
        <authorList>
            <person name="Peterson S.W."/>
        </authorList>
    </citation>
    <scope>NUCLEOTIDE SEQUENCE [LARGE SCALE GENOMIC DNA]</scope>
    <source>
        <strain evidence="1 2">DSM 18108</strain>
    </source>
</reference>
<name>A0A1T5PB93_9BACT</name>
<organism evidence="1 2">
    <name type="scientific">Chitinophaga ginsengisegetis</name>
    <dbReference type="NCBI Taxonomy" id="393003"/>
    <lineage>
        <taxon>Bacteria</taxon>
        <taxon>Pseudomonadati</taxon>
        <taxon>Bacteroidota</taxon>
        <taxon>Chitinophagia</taxon>
        <taxon>Chitinophagales</taxon>
        <taxon>Chitinophagaceae</taxon>
        <taxon>Chitinophaga</taxon>
    </lineage>
</organism>
<dbReference type="Proteomes" id="UP000190166">
    <property type="component" value="Unassembled WGS sequence"/>
</dbReference>